<dbReference type="PROSITE" id="PS50994">
    <property type="entry name" value="INTEGRASE"/>
    <property type="match status" value="1"/>
</dbReference>
<dbReference type="GO" id="GO:0003676">
    <property type="term" value="F:nucleic acid binding"/>
    <property type="evidence" value="ECO:0007669"/>
    <property type="project" value="InterPro"/>
</dbReference>
<dbReference type="PANTHER" id="PTHR42648:SF21">
    <property type="entry name" value="CYSTEINE-RICH RLK (RECEPTOR-LIKE PROTEIN KINASE) 8"/>
    <property type="match status" value="1"/>
</dbReference>
<feature type="non-terminal residue" evidence="2">
    <location>
        <position position="1"/>
    </location>
</feature>
<evidence type="ECO:0000259" key="1">
    <source>
        <dbReference type="PROSITE" id="PS50994"/>
    </source>
</evidence>
<dbReference type="EMBL" id="KQ434824">
    <property type="protein sequence ID" value="KZC07337.1"/>
    <property type="molecule type" value="Genomic_DNA"/>
</dbReference>
<sequence>GIIHQLSTEYTPQQNGVAERANRTLVEMARCMMLQANLPESLWAEAVNTATYLRNRNATKCLEGITPIEAWSQRKPYVRFFRTFGSKVIALNKGRRTGKFQPKGDDYVLVGY</sequence>
<dbReference type="AlphaFoldDB" id="A0A154P649"/>
<dbReference type="InterPro" id="IPR036397">
    <property type="entry name" value="RNaseH_sf"/>
</dbReference>
<dbReference type="InterPro" id="IPR012337">
    <property type="entry name" value="RNaseH-like_sf"/>
</dbReference>
<protein>
    <submittedName>
        <fullName evidence="2">Copia protein</fullName>
    </submittedName>
</protein>
<dbReference type="InterPro" id="IPR001584">
    <property type="entry name" value="Integrase_cat-core"/>
</dbReference>
<gene>
    <name evidence="2" type="ORF">WN55_08982</name>
</gene>
<proteinExistence type="predicted"/>
<feature type="domain" description="Integrase catalytic" evidence="1">
    <location>
        <begin position="1"/>
        <end position="75"/>
    </location>
</feature>
<dbReference type="Gene3D" id="3.30.420.10">
    <property type="entry name" value="Ribonuclease H-like superfamily/Ribonuclease H"/>
    <property type="match status" value="1"/>
</dbReference>
<reference evidence="2 3" key="1">
    <citation type="submission" date="2015-07" db="EMBL/GenBank/DDBJ databases">
        <title>The genome of Dufourea novaeangliae.</title>
        <authorList>
            <person name="Pan H."/>
            <person name="Kapheim K."/>
        </authorList>
    </citation>
    <scope>NUCLEOTIDE SEQUENCE [LARGE SCALE GENOMIC DNA]</scope>
    <source>
        <strain evidence="2">0120121106</strain>
        <tissue evidence="2">Whole body</tissue>
    </source>
</reference>
<dbReference type="InterPro" id="IPR039537">
    <property type="entry name" value="Retrotran_Ty1/copia-like"/>
</dbReference>
<evidence type="ECO:0000313" key="3">
    <source>
        <dbReference type="Proteomes" id="UP000076502"/>
    </source>
</evidence>
<evidence type="ECO:0000313" key="2">
    <source>
        <dbReference type="EMBL" id="KZC07337.1"/>
    </source>
</evidence>
<dbReference type="PANTHER" id="PTHR42648">
    <property type="entry name" value="TRANSPOSASE, PUTATIVE-RELATED"/>
    <property type="match status" value="1"/>
</dbReference>
<dbReference type="GO" id="GO:0015074">
    <property type="term" value="P:DNA integration"/>
    <property type="evidence" value="ECO:0007669"/>
    <property type="project" value="InterPro"/>
</dbReference>
<dbReference type="SUPFAM" id="SSF53098">
    <property type="entry name" value="Ribonuclease H-like"/>
    <property type="match status" value="1"/>
</dbReference>
<organism evidence="2 3">
    <name type="scientific">Dufourea novaeangliae</name>
    <name type="common">Sweat bee</name>
    <dbReference type="NCBI Taxonomy" id="178035"/>
    <lineage>
        <taxon>Eukaryota</taxon>
        <taxon>Metazoa</taxon>
        <taxon>Ecdysozoa</taxon>
        <taxon>Arthropoda</taxon>
        <taxon>Hexapoda</taxon>
        <taxon>Insecta</taxon>
        <taxon>Pterygota</taxon>
        <taxon>Neoptera</taxon>
        <taxon>Endopterygota</taxon>
        <taxon>Hymenoptera</taxon>
        <taxon>Apocrita</taxon>
        <taxon>Aculeata</taxon>
        <taxon>Apoidea</taxon>
        <taxon>Anthophila</taxon>
        <taxon>Halictidae</taxon>
        <taxon>Rophitinae</taxon>
        <taxon>Dufourea</taxon>
    </lineage>
</organism>
<name>A0A154P649_DUFNO</name>
<dbReference type="STRING" id="178035.A0A154P649"/>
<accession>A0A154P649</accession>
<dbReference type="Proteomes" id="UP000076502">
    <property type="component" value="Unassembled WGS sequence"/>
</dbReference>
<keyword evidence="3" id="KW-1185">Reference proteome</keyword>